<dbReference type="InterPro" id="IPR000734">
    <property type="entry name" value="TAG_lipase"/>
</dbReference>
<keyword evidence="4 9" id="KW-0217">Developmental protein</keyword>
<reference evidence="13 14" key="1">
    <citation type="submission" date="2020-10" db="EMBL/GenBank/DDBJ databases">
        <authorList>
            <person name="Klimov P.B."/>
            <person name="Dyachkov S.M."/>
            <person name="Chetverikov P.E."/>
        </authorList>
    </citation>
    <scope>NUCLEOTIDE SEQUENCE [LARGE SCALE GENOMIC DNA]</scope>
    <source>
        <strain evidence="13">BMOC 18-1129-001#AD2665</strain>
        <tissue evidence="13">Entire mites</tissue>
    </source>
</reference>
<evidence type="ECO:0000256" key="2">
    <source>
        <dbReference type="ARBA" id="ARBA00005683"/>
    </source>
</evidence>
<evidence type="ECO:0000313" key="14">
    <source>
        <dbReference type="Proteomes" id="UP000825002"/>
    </source>
</evidence>
<comment type="function">
    <text evidence="9">Ligand for members of the frizzled family of seven transmembrane receptors.</text>
</comment>
<dbReference type="Pfam" id="PF00110">
    <property type="entry name" value="wnt"/>
    <property type="match status" value="2"/>
</dbReference>
<feature type="region of interest" description="Disordered" evidence="11">
    <location>
        <begin position="190"/>
        <end position="218"/>
    </location>
</feature>
<dbReference type="InterPro" id="IPR005817">
    <property type="entry name" value="Wnt"/>
</dbReference>
<feature type="compositionally biased region" description="Basic residues" evidence="11">
    <location>
        <begin position="371"/>
        <end position="381"/>
    </location>
</feature>
<keyword evidence="7 9" id="KW-0879">Wnt signaling pathway</keyword>
<evidence type="ECO:0000256" key="10">
    <source>
        <dbReference type="RuleBase" id="RU004262"/>
    </source>
</evidence>
<dbReference type="Gene3D" id="3.40.50.1820">
    <property type="entry name" value="alpha/beta hydrolase"/>
    <property type="match status" value="2"/>
</dbReference>
<evidence type="ECO:0000256" key="7">
    <source>
        <dbReference type="ARBA" id="ARBA00022687"/>
    </source>
</evidence>
<feature type="domain" description="Lipase" evidence="12">
    <location>
        <begin position="547"/>
        <end position="787"/>
    </location>
</feature>
<dbReference type="EMBL" id="JAIFTH010000371">
    <property type="protein sequence ID" value="KAG9509696.1"/>
    <property type="molecule type" value="Genomic_DNA"/>
</dbReference>
<dbReference type="InterPro" id="IPR013818">
    <property type="entry name" value="Lipase"/>
</dbReference>
<keyword evidence="5" id="KW-0964">Secreted</keyword>
<comment type="similarity">
    <text evidence="3 10">Belongs to the AB hydrolase superfamily. Lipase family.</text>
</comment>
<evidence type="ECO:0000256" key="8">
    <source>
        <dbReference type="ARBA" id="ARBA00023157"/>
    </source>
</evidence>
<organism evidence="13 14">
    <name type="scientific">Fragariocoptes setiger</name>
    <dbReference type="NCBI Taxonomy" id="1670756"/>
    <lineage>
        <taxon>Eukaryota</taxon>
        <taxon>Metazoa</taxon>
        <taxon>Ecdysozoa</taxon>
        <taxon>Arthropoda</taxon>
        <taxon>Chelicerata</taxon>
        <taxon>Arachnida</taxon>
        <taxon>Acari</taxon>
        <taxon>Acariformes</taxon>
        <taxon>Trombidiformes</taxon>
        <taxon>Prostigmata</taxon>
        <taxon>Eupodina</taxon>
        <taxon>Eriophyoidea</taxon>
        <taxon>Phytoptidae</taxon>
        <taxon>Fragariocoptes</taxon>
    </lineage>
</organism>
<feature type="region of interest" description="Disordered" evidence="11">
    <location>
        <begin position="343"/>
        <end position="381"/>
    </location>
</feature>
<gene>
    <name evidence="13" type="primary">WNT2</name>
    <name evidence="13" type="ORF">GZH46_01770</name>
</gene>
<dbReference type="Proteomes" id="UP000825002">
    <property type="component" value="Unassembled WGS sequence"/>
</dbReference>
<feature type="non-terminal residue" evidence="13">
    <location>
        <position position="1248"/>
    </location>
</feature>
<protein>
    <recommendedName>
        <fullName evidence="9">Protein Wnt</fullName>
    </recommendedName>
</protein>
<dbReference type="SUPFAM" id="SSF53474">
    <property type="entry name" value="alpha/beta-Hydrolases"/>
    <property type="match status" value="2"/>
</dbReference>
<dbReference type="InterPro" id="IPR043158">
    <property type="entry name" value="Wnt_C"/>
</dbReference>
<dbReference type="SMART" id="SM00097">
    <property type="entry name" value="WNT1"/>
    <property type="match status" value="1"/>
</dbReference>
<sequence length="1248" mass="139558">MSGISSGYLGATKVNKDNYKHFCQTSKLLVNARQRTLCASHPKMMSIVAKGIRMAIEECQYQFAASRWNCSINVDPLNNWDDIQLGTNQITIANGNGNVHNTNTNNNNGYSSTTMMTRSMSFGHEVRRARQLAVLTATTPVFGPVMTQPNREHSFLNAIGAAGIAYAVTKACNRGELGDECGCSTRRRARTHSVRHAGPQPQHQQSQSQQSQLMQQQSFENTVTTTTNGNNNGQTKWDSQAACSDDVGYGVQLSREFTDSTENQLDPVSMISVHNYDVGRRVLKASMDLMCKCHSSPLFDPTCATKLCWKTLAPFRTIGDELIARYERATQVQLANRSAMSQSANANANADTNSNTNAATNGGAALERNSRSKLRPVKRGVRKPNRKDLVFIQESPDYCVENRQLGVLGTRNRHCNSTSHGLDSCSLLCCGRGYQTEQHEIEEDCECKFVYCCEVKCKKCKLVLTDCCQVQSLFPFHRRGSWSRNNGASNSKRQINFQDDTKNCWGNDEYQVPLTDINPQIYYIRIGARAPRYQGPLHVFELGYSNDELLEQGINANEPAKFITHAFNGSSNCWIGDIIKTLGQSPKTTYNVFVLSWPNKFVPNSQGIIQGYSLVASTTRTVGSYMGNFIVRYQQNIGTRLTNFHLIGHSLGAHVMGFAGKYVSSVLGDRVGRITALDAAGPCYTTGKERNRVNMYDAHYVEAIHTNADVFGTSAAVGHRDIWVGIGEAPQQQPGCSLWEVTCSHARAYQVYQHRDHQCQMVAYQCNSYEDFKRGSCPDCQTDESRCTLVPMPAAIGLDEYDTAVRHDQSIVPLTQELQAKEVPDNGGAQVDRARYFVKTSDGSQKKHQGHYCLQHYQILVQSNVEIDIHRSKAYLFGSQVLYAYRVQLHRLNGTTLYSGLLTYQGPPEQFSRARVYSRSSHTAGQSTMSIAYMSNVSRDAYCTVCTEATVDFYKLIKLRGAEERCWDGRLANLLSLEDIQPRVDKDHLQCVCVQLAQQLRNRKNGLLSGYLMASGSTNMVDKYFSQFISRYHRVTGARLRDMHLIGHSLGSHVMSSTGEHVQRLLGERVGHITALDPAGPCFTTPGEDNRLTLWDANYVEAIHTNASALGIAHSLGHRDVWLVEGVASPELPQQQAGCLPWDAPFSHSRVHNLYRHHDSQFQMVAYQCRTYEHFKLGACTDCGTVRTRLSSSLCSVHRTSSTKIEMAPCMFPKKHRPIIDEVTQNDLKWRQQESNKCSVFDFVTQML</sequence>
<comment type="similarity">
    <text evidence="2 9">Belongs to the Wnt family.</text>
</comment>
<evidence type="ECO:0000256" key="6">
    <source>
        <dbReference type="ARBA" id="ARBA00022530"/>
    </source>
</evidence>
<proteinExistence type="inferred from homology"/>
<dbReference type="PRINTS" id="PR00821">
    <property type="entry name" value="TAGLIPASE"/>
</dbReference>
<dbReference type="InterPro" id="IPR029058">
    <property type="entry name" value="AB_hydrolase_fold"/>
</dbReference>
<feature type="domain" description="Lipase" evidence="12">
    <location>
        <begin position="990"/>
        <end position="1185"/>
    </location>
</feature>
<keyword evidence="8" id="KW-1015">Disulfide bond</keyword>
<evidence type="ECO:0000313" key="13">
    <source>
        <dbReference type="EMBL" id="KAG9509696.1"/>
    </source>
</evidence>
<accession>A0ABQ7S8J9</accession>
<keyword evidence="14" id="KW-1185">Reference proteome</keyword>
<keyword evidence="6" id="KW-0272">Extracellular matrix</keyword>
<dbReference type="Gene3D" id="3.30.2460.20">
    <property type="match status" value="1"/>
</dbReference>
<feature type="compositionally biased region" description="Low complexity" evidence="11">
    <location>
        <begin position="343"/>
        <end position="365"/>
    </location>
</feature>
<evidence type="ECO:0000256" key="3">
    <source>
        <dbReference type="ARBA" id="ARBA00010701"/>
    </source>
</evidence>
<dbReference type="Pfam" id="PF00151">
    <property type="entry name" value="Lipase"/>
    <property type="match status" value="2"/>
</dbReference>
<evidence type="ECO:0000256" key="5">
    <source>
        <dbReference type="ARBA" id="ARBA00022525"/>
    </source>
</evidence>
<comment type="subcellular location">
    <subcellularLocation>
        <location evidence="1 9">Secreted</location>
        <location evidence="1 9">Extracellular space</location>
        <location evidence="1 9">Extracellular matrix</location>
    </subcellularLocation>
</comment>
<name>A0ABQ7S8J9_9ACAR</name>
<evidence type="ECO:0000256" key="9">
    <source>
        <dbReference type="RuleBase" id="RU003500"/>
    </source>
</evidence>
<evidence type="ECO:0000256" key="4">
    <source>
        <dbReference type="ARBA" id="ARBA00022473"/>
    </source>
</evidence>
<evidence type="ECO:0000256" key="1">
    <source>
        <dbReference type="ARBA" id="ARBA00004498"/>
    </source>
</evidence>
<evidence type="ECO:0000256" key="11">
    <source>
        <dbReference type="SAM" id="MobiDB-lite"/>
    </source>
</evidence>
<dbReference type="PANTHER" id="PTHR11610">
    <property type="entry name" value="LIPASE"/>
    <property type="match status" value="1"/>
</dbReference>
<evidence type="ECO:0000259" key="12">
    <source>
        <dbReference type="Pfam" id="PF00151"/>
    </source>
</evidence>
<comment type="caution">
    <text evidence="13">The sequence shown here is derived from an EMBL/GenBank/DDBJ whole genome shotgun (WGS) entry which is preliminary data.</text>
</comment>
<feature type="compositionally biased region" description="Low complexity" evidence="11">
    <location>
        <begin position="200"/>
        <end position="218"/>
    </location>
</feature>